<feature type="chain" id="PRO_5002517396" evidence="1">
    <location>
        <begin position="21"/>
        <end position="159"/>
    </location>
</feature>
<proteinExistence type="predicted"/>
<accession>A0A0F7JKN2</accession>
<organism evidence="2 3">
    <name type="scientific">Deinococcus soli</name>
    <name type="common">ex Cha et al. 2016</name>
    <dbReference type="NCBI Taxonomy" id="1309411"/>
    <lineage>
        <taxon>Bacteria</taxon>
        <taxon>Thermotogati</taxon>
        <taxon>Deinococcota</taxon>
        <taxon>Deinococci</taxon>
        <taxon>Deinococcales</taxon>
        <taxon>Deinococcaceae</taxon>
        <taxon>Deinococcus</taxon>
    </lineage>
</organism>
<dbReference type="PATRIC" id="fig|1309411.5.peg.566"/>
<dbReference type="OrthoDB" id="70884at2"/>
<dbReference type="KEGG" id="dch:SY84_02715"/>
<dbReference type="RefSeq" id="WP_046842717.1">
    <property type="nucleotide sequence ID" value="NZ_CP011389.1"/>
</dbReference>
<reference evidence="2 3" key="1">
    <citation type="submission" date="2015-01" db="EMBL/GenBank/DDBJ databases">
        <title>Deinococcus soli/N5/whole genome sequencing.</title>
        <authorList>
            <person name="Kim M.K."/>
            <person name="Srinivasan S."/>
            <person name="Lee J.-J."/>
        </authorList>
    </citation>
    <scope>NUCLEOTIDE SEQUENCE [LARGE SCALE GENOMIC DNA]</scope>
    <source>
        <strain evidence="2 3">N5</strain>
    </source>
</reference>
<dbReference type="AlphaFoldDB" id="A0A0F7JKN2"/>
<gene>
    <name evidence="2" type="ORF">SY84_02715</name>
</gene>
<evidence type="ECO:0000313" key="3">
    <source>
        <dbReference type="Proteomes" id="UP000034024"/>
    </source>
</evidence>
<dbReference type="Proteomes" id="UP000034024">
    <property type="component" value="Chromosome"/>
</dbReference>
<keyword evidence="3" id="KW-1185">Reference proteome</keyword>
<protein>
    <submittedName>
        <fullName evidence="2">Uncharacterized protein</fullName>
    </submittedName>
</protein>
<evidence type="ECO:0000313" key="2">
    <source>
        <dbReference type="EMBL" id="AKH16142.1"/>
    </source>
</evidence>
<keyword evidence="1" id="KW-0732">Signal</keyword>
<sequence>MKTAALITGAALLLSGSAAAQTAPTGVQVWGGLGTDAYILPTLSLGLSADVVRQPQMTVAVRGGASLTLLPLPDATGPVPVYSAEVLLRGNEPGMNLYGGPSIGNIAGLAWVLGGVAGVQGPLGQGNWGYFGEFKARYLLGVGEVVLLPGVNLGVTYRF</sequence>
<feature type="signal peptide" evidence="1">
    <location>
        <begin position="1"/>
        <end position="20"/>
    </location>
</feature>
<evidence type="ECO:0000256" key="1">
    <source>
        <dbReference type="SAM" id="SignalP"/>
    </source>
</evidence>
<name>A0A0F7JKN2_9DEIO</name>
<dbReference type="EMBL" id="CP011389">
    <property type="protein sequence ID" value="AKH16142.1"/>
    <property type="molecule type" value="Genomic_DNA"/>
</dbReference>